<evidence type="ECO:0000256" key="1">
    <source>
        <dbReference type="ARBA" id="ARBA00022723"/>
    </source>
</evidence>
<dbReference type="PROSITE" id="PS50199">
    <property type="entry name" value="ZF_RANBP2_2"/>
    <property type="match status" value="1"/>
</dbReference>
<dbReference type="PANTHER" id="PTHR46253:SF1">
    <property type="entry name" value="TAB2"/>
    <property type="match status" value="1"/>
</dbReference>
<keyword evidence="3" id="KW-0862">Zinc</keyword>
<name>A0A6J2Y9W2_SITOR</name>
<feature type="compositionally biased region" description="Low complexity" evidence="6">
    <location>
        <begin position="195"/>
        <end position="207"/>
    </location>
</feature>
<protein>
    <submittedName>
        <fullName evidence="9 10">Uncharacterized protein LOC115885781 isoform X1</fullName>
    </submittedName>
</protein>
<dbReference type="Proteomes" id="UP000504635">
    <property type="component" value="Unplaced"/>
</dbReference>
<dbReference type="RefSeq" id="XP_030760659.1">
    <property type="nucleotide sequence ID" value="XM_030904799.1"/>
</dbReference>
<dbReference type="KEGG" id="soy:115885781"/>
<gene>
    <name evidence="9 10" type="primary">LOC115885781</name>
</gene>
<dbReference type="GeneID" id="115885781"/>
<keyword evidence="8" id="KW-1185">Reference proteome</keyword>
<keyword evidence="5" id="KW-0175">Coiled coil</keyword>
<evidence type="ECO:0000256" key="3">
    <source>
        <dbReference type="ARBA" id="ARBA00022833"/>
    </source>
</evidence>
<feature type="region of interest" description="Disordered" evidence="6">
    <location>
        <begin position="70"/>
        <end position="129"/>
    </location>
</feature>
<keyword evidence="2 4" id="KW-0863">Zinc-finger</keyword>
<dbReference type="SUPFAM" id="SSF90209">
    <property type="entry name" value="Ran binding protein zinc finger-like"/>
    <property type="match status" value="1"/>
</dbReference>
<dbReference type="SMART" id="SM00547">
    <property type="entry name" value="ZnF_RBZ"/>
    <property type="match status" value="1"/>
</dbReference>
<dbReference type="RefSeq" id="XP_030760658.1">
    <property type="nucleotide sequence ID" value="XM_030904798.1"/>
</dbReference>
<keyword evidence="1" id="KW-0479">Metal-binding</keyword>
<evidence type="ECO:0000313" key="10">
    <source>
        <dbReference type="RefSeq" id="XP_030760659.1"/>
    </source>
</evidence>
<dbReference type="PROSITE" id="PS01358">
    <property type="entry name" value="ZF_RANBP2_1"/>
    <property type="match status" value="1"/>
</dbReference>
<evidence type="ECO:0000259" key="7">
    <source>
        <dbReference type="PROSITE" id="PS50199"/>
    </source>
</evidence>
<dbReference type="PANTHER" id="PTHR46253">
    <property type="entry name" value="TGF-BETA-ACTIVATED KINASE 1 AND MAP3K7-BINDING PROTEIN TAB"/>
    <property type="match status" value="1"/>
</dbReference>
<feature type="coiled-coil region" evidence="5">
    <location>
        <begin position="389"/>
        <end position="423"/>
    </location>
</feature>
<organism evidence="8 9">
    <name type="scientific">Sitophilus oryzae</name>
    <name type="common">Rice weevil</name>
    <name type="synonym">Curculio oryzae</name>
    <dbReference type="NCBI Taxonomy" id="7048"/>
    <lineage>
        <taxon>Eukaryota</taxon>
        <taxon>Metazoa</taxon>
        <taxon>Ecdysozoa</taxon>
        <taxon>Arthropoda</taxon>
        <taxon>Hexapoda</taxon>
        <taxon>Insecta</taxon>
        <taxon>Pterygota</taxon>
        <taxon>Neoptera</taxon>
        <taxon>Endopterygota</taxon>
        <taxon>Coleoptera</taxon>
        <taxon>Polyphaga</taxon>
        <taxon>Cucujiformia</taxon>
        <taxon>Curculionidae</taxon>
        <taxon>Dryophthorinae</taxon>
        <taxon>Sitophilus</taxon>
    </lineage>
</organism>
<evidence type="ECO:0000256" key="5">
    <source>
        <dbReference type="SAM" id="Coils"/>
    </source>
</evidence>
<dbReference type="InterPro" id="IPR036443">
    <property type="entry name" value="Znf_RanBP2_sf"/>
</dbReference>
<feature type="region of interest" description="Disordered" evidence="6">
    <location>
        <begin position="176"/>
        <end position="207"/>
    </location>
</feature>
<evidence type="ECO:0000313" key="8">
    <source>
        <dbReference type="Proteomes" id="UP000504635"/>
    </source>
</evidence>
<evidence type="ECO:0000256" key="4">
    <source>
        <dbReference type="PROSITE-ProRule" id="PRU00322"/>
    </source>
</evidence>
<dbReference type="GO" id="GO:0008270">
    <property type="term" value="F:zinc ion binding"/>
    <property type="evidence" value="ECO:0007669"/>
    <property type="project" value="UniProtKB-KW"/>
</dbReference>
<sequence length="641" mass="70703">MFAGTKRRSSNVRVMQIFHELKAQFPTIPDHILTSCITSYVSSNSKENLYDLLAIHQNQMGRASLQLETSPFVPTPTTEHHPIELEEATTPDSEGSRGDFERLRIGDMNDSVSDNNHNIVKKGDAHSDNKFAAKRADSVTAKRPNTLNIKPSGANDKERKLQLSGKCPDVHKLLNSPVLADKPPRSPVGAKRFSVKTPSKTSSPTSIVPLKKETVSTPTQTTDTLVNNAVSPQVNLSLNVNCQMGLVQSPTTKPKCTANVELTPTQPWLSSNPFLNDPATSPRSYTSVSLTLRPPSAIPQDPIDITSQNSSLTYSTSSFDKQKGLQSRLQITVGPGNASSVSSIRTRPRSFHMAESPTETAPVRAAGSLNDLAVVTSEPPTLFKQQARIDRMRIELTTANAKLVILRQEVNELEQNTLQVARRKTEEELEKQLKLEIKHMTVQCEQLAELFADKEFYNNIYTGPTGPLLTLPPSPQFSRRPPPRRPPPNRLLYQAPALPFQEVEDPKWNCSVCTFLNHPDLDKCEQCEMPRIYHGRSNPGLTLDALRNIPNPADFDVDFDMFRKSASALQKTVNRQPVAGGLPVLRPSNSMPAGDMIRRLQLNNNNNSSKDNNRFAVVPSVSAPSVIAFSANQDINSSSDA</sequence>
<dbReference type="OrthoDB" id="6367910at2759"/>
<proteinExistence type="predicted"/>
<dbReference type="AlphaFoldDB" id="A0A6J2Y9W2"/>
<dbReference type="Gene3D" id="1.10.8.10">
    <property type="entry name" value="DNA helicase RuvA subunit, C-terminal domain"/>
    <property type="match status" value="1"/>
</dbReference>
<feature type="compositionally biased region" description="Basic and acidic residues" evidence="6">
    <location>
        <begin position="94"/>
        <end position="107"/>
    </location>
</feature>
<evidence type="ECO:0000313" key="9">
    <source>
        <dbReference type="RefSeq" id="XP_030760658.1"/>
    </source>
</evidence>
<evidence type="ECO:0000256" key="2">
    <source>
        <dbReference type="ARBA" id="ARBA00022771"/>
    </source>
</evidence>
<dbReference type="InterPro" id="IPR001876">
    <property type="entry name" value="Znf_RanBP2"/>
</dbReference>
<feature type="domain" description="RanBP2-type" evidence="7">
    <location>
        <begin position="504"/>
        <end position="533"/>
    </location>
</feature>
<dbReference type="CTD" id="23118"/>
<feature type="region of interest" description="Disordered" evidence="6">
    <location>
        <begin position="467"/>
        <end position="488"/>
    </location>
</feature>
<reference evidence="9 10" key="1">
    <citation type="submission" date="2025-04" db="UniProtKB">
        <authorList>
            <consortium name="RefSeq"/>
        </authorList>
    </citation>
    <scope>IDENTIFICATION</scope>
    <source>
        <tissue evidence="9 10">Gonads</tissue>
    </source>
</reference>
<dbReference type="Gene3D" id="2.30.30.380">
    <property type="entry name" value="Zn-finger domain of Sec23/24"/>
    <property type="match status" value="1"/>
</dbReference>
<evidence type="ECO:0000256" key="6">
    <source>
        <dbReference type="SAM" id="MobiDB-lite"/>
    </source>
</evidence>
<accession>A0A6J2Y9W2</accession>